<keyword evidence="8" id="KW-0106">Calcium</keyword>
<keyword evidence="12" id="KW-0472">Membrane</keyword>
<evidence type="ECO:0000256" key="13">
    <source>
        <dbReference type="ARBA" id="ARBA00024531"/>
    </source>
</evidence>
<dbReference type="Gene3D" id="3.40.50.1820">
    <property type="entry name" value="alpha/beta hydrolase"/>
    <property type="match status" value="1"/>
</dbReference>
<accession>A0A9W8B0R7</accession>
<dbReference type="GO" id="GO:0046872">
    <property type="term" value="F:metal ion binding"/>
    <property type="evidence" value="ECO:0007669"/>
    <property type="project" value="UniProtKB-KW"/>
</dbReference>
<evidence type="ECO:0000256" key="4">
    <source>
        <dbReference type="ARBA" id="ARBA00022553"/>
    </source>
</evidence>
<dbReference type="GO" id="GO:0016298">
    <property type="term" value="F:lipase activity"/>
    <property type="evidence" value="ECO:0007669"/>
    <property type="project" value="TreeGrafter"/>
</dbReference>
<evidence type="ECO:0000256" key="10">
    <source>
        <dbReference type="ARBA" id="ARBA00022989"/>
    </source>
</evidence>
<gene>
    <name evidence="17" type="ORF">H4R34_005360</name>
</gene>
<keyword evidence="18" id="KW-1185">Reference proteome</keyword>
<dbReference type="Pfam" id="PF01764">
    <property type="entry name" value="Lipase_3"/>
    <property type="match status" value="1"/>
</dbReference>
<feature type="non-terminal residue" evidence="17">
    <location>
        <position position="721"/>
    </location>
</feature>
<dbReference type="AlphaFoldDB" id="A0A9W8B0R7"/>
<dbReference type="Proteomes" id="UP001151582">
    <property type="component" value="Unassembled WGS sequence"/>
</dbReference>
<organism evidence="17 18">
    <name type="scientific">Dimargaris verticillata</name>
    <dbReference type="NCBI Taxonomy" id="2761393"/>
    <lineage>
        <taxon>Eukaryota</taxon>
        <taxon>Fungi</taxon>
        <taxon>Fungi incertae sedis</taxon>
        <taxon>Zoopagomycota</taxon>
        <taxon>Kickxellomycotina</taxon>
        <taxon>Dimargaritomycetes</taxon>
        <taxon>Dimargaritales</taxon>
        <taxon>Dimargaritaceae</taxon>
        <taxon>Dimargaris</taxon>
    </lineage>
</organism>
<evidence type="ECO:0000256" key="9">
    <source>
        <dbReference type="ARBA" id="ARBA00022963"/>
    </source>
</evidence>
<dbReference type="OrthoDB" id="438440at2759"/>
<evidence type="ECO:0000256" key="7">
    <source>
        <dbReference type="ARBA" id="ARBA00022801"/>
    </source>
</evidence>
<comment type="catalytic activity">
    <reaction evidence="13">
        <text>a 1,2-diacyl-sn-glycerol + H2O = a 2-acylglycerol + a fatty acid + H(+)</text>
        <dbReference type="Rhea" id="RHEA:33275"/>
        <dbReference type="ChEBI" id="CHEBI:15377"/>
        <dbReference type="ChEBI" id="CHEBI:15378"/>
        <dbReference type="ChEBI" id="CHEBI:17389"/>
        <dbReference type="ChEBI" id="CHEBI:17815"/>
        <dbReference type="ChEBI" id="CHEBI:28868"/>
        <dbReference type="EC" id="3.1.1.116"/>
    </reaction>
    <physiologicalReaction direction="left-to-right" evidence="13">
        <dbReference type="Rhea" id="RHEA:33276"/>
    </physiologicalReaction>
</comment>
<reference evidence="17" key="1">
    <citation type="submission" date="2022-07" db="EMBL/GenBank/DDBJ databases">
        <title>Phylogenomic reconstructions and comparative analyses of Kickxellomycotina fungi.</title>
        <authorList>
            <person name="Reynolds N.K."/>
            <person name="Stajich J.E."/>
            <person name="Barry K."/>
            <person name="Grigoriev I.V."/>
            <person name="Crous P."/>
            <person name="Smith M.E."/>
        </authorList>
    </citation>
    <scope>NUCLEOTIDE SEQUENCE</scope>
    <source>
        <strain evidence="17">RSA 567</strain>
    </source>
</reference>
<evidence type="ECO:0000313" key="17">
    <source>
        <dbReference type="EMBL" id="KAJ1972591.1"/>
    </source>
</evidence>
<dbReference type="PANTHER" id="PTHR45792:SF8">
    <property type="entry name" value="DIACYLGLYCEROL LIPASE-ALPHA"/>
    <property type="match status" value="1"/>
</dbReference>
<protein>
    <recommendedName>
        <fullName evidence="14">sn-1-specific diacylglycerol lipase</fullName>
        <ecNumber evidence="14">3.1.1.116</ecNumber>
    </recommendedName>
</protein>
<keyword evidence="11" id="KW-0443">Lipid metabolism</keyword>
<evidence type="ECO:0000256" key="8">
    <source>
        <dbReference type="ARBA" id="ARBA00022837"/>
    </source>
</evidence>
<name>A0A9W8B0R7_9FUNG</name>
<comment type="caution">
    <text evidence="17">The sequence shown here is derived from an EMBL/GenBank/DDBJ whole genome shotgun (WGS) entry which is preliminary data.</text>
</comment>
<feature type="domain" description="Fungal lipase-type" evidence="16">
    <location>
        <begin position="317"/>
        <end position="402"/>
    </location>
</feature>
<evidence type="ECO:0000256" key="3">
    <source>
        <dbReference type="ARBA" id="ARBA00022475"/>
    </source>
</evidence>
<comment type="subcellular location">
    <subcellularLocation>
        <location evidence="2">Cell membrane</location>
        <topology evidence="2">Multi-pass membrane protein</topology>
    </subcellularLocation>
</comment>
<sequence>YERKHLVRVAGSNPASTLNQRVERRRRRASTSASRNRDRRSQGGVQLDPEADPGDSVVGREFAEKYDAAATHPSSDTPAKDGRTASKTRHSSLVNGADVDHANDGDASDSGDSIESDLGSWNLELGTLEDHGVTSDEDDTGSRTSHVPFKRNVEALSTQPGMMSYLSSMGSYVLPTDLHRLFQSTLRLIYAFNQGLEMTNTELLSGLLILQKYHYVDAQFHPRALPNPLTTSLAQVEKWGHYCKYALASYGWRGLYFFGKGGRGLLVDSVSTQADSRGVKEYLGLPDDDLLAYEFRPTVLFQPSYFLAYDRAASALVLSIRGTMSTQDTLVDLVCEYQKWHGGLVHSGIKAAANWLMLNVMPKALIHMKRHKVTSLVIVGHSLGGSTAALLTMMLLEQLLPPKETPSPADSSDSDNSTHSPPRLQTPPHNEAKSSSSTLPRSAKFKVRCFVYGAAPCVSFNLIRRYRSYITCFVYRDDFVCRLSYGSVFDIKGMIMAAAEMADALPQEILRSGWQCPEQLLSWIHEHWPARGVAFETIADLEAALKDQGVSASASDIKWLWRLRQLHQIRQEQHQDPHPAPKLYLPGQVYCLYPDSPLLTSSAIAKALETTKSPILSHVYQTHPDGLQEPEPLHLDTPHDVSSSHPNAMLTDLPNITALVSSPLERALQSSTPTQASTSYSEAYPTALAAPNATDLSPYSRGNTLRANPGTLWCIKCAAEW</sequence>
<feature type="compositionally biased region" description="Acidic residues" evidence="15">
    <location>
        <begin position="106"/>
        <end position="115"/>
    </location>
</feature>
<evidence type="ECO:0000259" key="16">
    <source>
        <dbReference type="Pfam" id="PF01764"/>
    </source>
</evidence>
<dbReference type="PANTHER" id="PTHR45792">
    <property type="entry name" value="DIACYLGLYCEROL LIPASE HOMOLOG-RELATED"/>
    <property type="match status" value="1"/>
</dbReference>
<keyword evidence="9" id="KW-0442">Lipid degradation</keyword>
<dbReference type="GO" id="GO:0016042">
    <property type="term" value="P:lipid catabolic process"/>
    <property type="evidence" value="ECO:0007669"/>
    <property type="project" value="UniProtKB-KW"/>
</dbReference>
<evidence type="ECO:0000256" key="5">
    <source>
        <dbReference type="ARBA" id="ARBA00022692"/>
    </source>
</evidence>
<dbReference type="GO" id="GO:0005886">
    <property type="term" value="C:plasma membrane"/>
    <property type="evidence" value="ECO:0007669"/>
    <property type="project" value="UniProtKB-SubCell"/>
</dbReference>
<evidence type="ECO:0000256" key="15">
    <source>
        <dbReference type="SAM" id="MobiDB-lite"/>
    </source>
</evidence>
<dbReference type="EMBL" id="JANBQB010001014">
    <property type="protein sequence ID" value="KAJ1972591.1"/>
    <property type="molecule type" value="Genomic_DNA"/>
</dbReference>
<evidence type="ECO:0000313" key="18">
    <source>
        <dbReference type="Proteomes" id="UP001151582"/>
    </source>
</evidence>
<keyword evidence="7" id="KW-0378">Hydrolase</keyword>
<dbReference type="InterPro" id="IPR052214">
    <property type="entry name" value="DAG_Lipase-Related"/>
</dbReference>
<evidence type="ECO:0000256" key="2">
    <source>
        <dbReference type="ARBA" id="ARBA00004651"/>
    </source>
</evidence>
<dbReference type="InterPro" id="IPR002921">
    <property type="entry name" value="Fungal_lipase-type"/>
</dbReference>
<dbReference type="InterPro" id="IPR029058">
    <property type="entry name" value="AB_hydrolase_fold"/>
</dbReference>
<dbReference type="EC" id="3.1.1.116" evidence="14"/>
<comment type="cofactor">
    <cofactor evidence="1">
        <name>Ca(2+)</name>
        <dbReference type="ChEBI" id="CHEBI:29108"/>
    </cofactor>
</comment>
<evidence type="ECO:0000256" key="12">
    <source>
        <dbReference type="ARBA" id="ARBA00023136"/>
    </source>
</evidence>
<keyword evidence="6" id="KW-0479">Metal-binding</keyword>
<keyword evidence="4" id="KW-0597">Phosphoprotein</keyword>
<feature type="region of interest" description="Disordered" evidence="15">
    <location>
        <begin position="1"/>
        <end position="116"/>
    </location>
</feature>
<proteinExistence type="predicted"/>
<dbReference type="CDD" id="cd00519">
    <property type="entry name" value="Lipase_3"/>
    <property type="match status" value="1"/>
</dbReference>
<evidence type="ECO:0000256" key="1">
    <source>
        <dbReference type="ARBA" id="ARBA00001913"/>
    </source>
</evidence>
<evidence type="ECO:0000256" key="11">
    <source>
        <dbReference type="ARBA" id="ARBA00023098"/>
    </source>
</evidence>
<feature type="region of interest" description="Disordered" evidence="15">
    <location>
        <begin position="402"/>
        <end position="439"/>
    </location>
</feature>
<evidence type="ECO:0000256" key="6">
    <source>
        <dbReference type="ARBA" id="ARBA00022723"/>
    </source>
</evidence>
<keyword evidence="5" id="KW-0812">Transmembrane</keyword>
<evidence type="ECO:0000256" key="14">
    <source>
        <dbReference type="ARBA" id="ARBA00026104"/>
    </source>
</evidence>
<dbReference type="SUPFAM" id="SSF53474">
    <property type="entry name" value="alpha/beta-Hydrolases"/>
    <property type="match status" value="1"/>
</dbReference>
<keyword evidence="3" id="KW-1003">Cell membrane</keyword>
<keyword evidence="10" id="KW-1133">Transmembrane helix</keyword>